<evidence type="ECO:0000313" key="1">
    <source>
        <dbReference type="EMBL" id="BDE94939.1"/>
    </source>
</evidence>
<name>A0ABM7WFJ6_9ACTN</name>
<evidence type="ECO:0008006" key="3">
    <source>
        <dbReference type="Google" id="ProtNLM"/>
    </source>
</evidence>
<keyword evidence="2" id="KW-1185">Reference proteome</keyword>
<dbReference type="Proteomes" id="UP001320544">
    <property type="component" value="Chromosome"/>
</dbReference>
<organism evidence="1 2">
    <name type="scientific">Raoultibacter timonensis</name>
    <dbReference type="NCBI Taxonomy" id="1907662"/>
    <lineage>
        <taxon>Bacteria</taxon>
        <taxon>Bacillati</taxon>
        <taxon>Actinomycetota</taxon>
        <taxon>Coriobacteriia</taxon>
        <taxon>Eggerthellales</taxon>
        <taxon>Eggerthellaceae</taxon>
        <taxon>Raoultibacter</taxon>
    </lineage>
</organism>
<protein>
    <recommendedName>
        <fullName evidence="3">Transposase</fullName>
    </recommendedName>
</protein>
<gene>
    <name evidence="1" type="ORF">CE91St30_02720</name>
</gene>
<reference evidence="1 2" key="1">
    <citation type="submission" date="2022-01" db="EMBL/GenBank/DDBJ databases">
        <title>Novel bile acid biosynthetic pathways are enriched in the microbiome of centenarians.</title>
        <authorList>
            <person name="Sato Y."/>
            <person name="Atarashi K."/>
            <person name="Plichta R.D."/>
            <person name="Arai Y."/>
            <person name="Sasajima S."/>
            <person name="Kearney M.S."/>
            <person name="Suda W."/>
            <person name="Takeshita K."/>
            <person name="Sasaki T."/>
            <person name="Okamoto S."/>
            <person name="Skelly N.A."/>
            <person name="Okamura Y."/>
            <person name="Vlamakis H."/>
            <person name="Li Y."/>
            <person name="Tanoue T."/>
            <person name="Takei H."/>
            <person name="Nittono H."/>
            <person name="Narushima S."/>
            <person name="Irie J."/>
            <person name="Itoh H."/>
            <person name="Moriya K."/>
            <person name="Sugiura Y."/>
            <person name="Suematsu M."/>
            <person name="Moritoki N."/>
            <person name="Shibata S."/>
            <person name="Littman R.D."/>
            <person name="Fischbach A.M."/>
            <person name="Uwamino Y."/>
            <person name="Inoue T."/>
            <person name="Honda A."/>
            <person name="Hattori M."/>
            <person name="Murai T."/>
            <person name="Xavier J.R."/>
            <person name="Hirose N."/>
            <person name="Honda K."/>
        </authorList>
    </citation>
    <scope>NUCLEOTIDE SEQUENCE [LARGE SCALE GENOMIC DNA]</scope>
    <source>
        <strain evidence="1 2">CE91-St30</strain>
    </source>
</reference>
<accession>A0ABM7WFJ6</accession>
<evidence type="ECO:0000313" key="2">
    <source>
        <dbReference type="Proteomes" id="UP001320544"/>
    </source>
</evidence>
<sequence>MDIFEMGRIASRYDTEIAHAMLCAVAVAIYRIARSLSKPVA</sequence>
<dbReference type="EMBL" id="AP025564">
    <property type="protein sequence ID" value="BDE94939.1"/>
    <property type="molecule type" value="Genomic_DNA"/>
</dbReference>
<proteinExistence type="predicted"/>
<dbReference type="RefSeq" id="WP_279611947.1">
    <property type="nucleotide sequence ID" value="NZ_AP025564.1"/>
</dbReference>